<proteinExistence type="predicted"/>
<dbReference type="RefSeq" id="WP_260103893.1">
    <property type="nucleotide sequence ID" value="NZ_JALXSQ010000007.1"/>
</dbReference>
<dbReference type="EMBL" id="JALXSQ010000007">
    <property type="protein sequence ID" value="MCT2042347.1"/>
    <property type="molecule type" value="Genomic_DNA"/>
</dbReference>
<comment type="caution">
    <text evidence="1">The sequence shown here is derived from an EMBL/GenBank/DDBJ whole genome shotgun (WGS) entry which is preliminary data.</text>
</comment>
<organism evidence="1 2">
    <name type="scientific">Pseudoclavibacter albus</name>
    <dbReference type="NCBI Taxonomy" id="272241"/>
    <lineage>
        <taxon>Bacteria</taxon>
        <taxon>Bacillati</taxon>
        <taxon>Actinomycetota</taxon>
        <taxon>Actinomycetes</taxon>
        <taxon>Micrococcales</taxon>
        <taxon>Microbacteriaceae</taxon>
        <taxon>Pseudoclavibacter</taxon>
    </lineage>
</organism>
<sequence length="48" mass="5339">MESVLRFKIVAAGIRDPDIAVTVTCPSGREARLDLAYRDERVALEYDG</sequence>
<reference evidence="1 2" key="1">
    <citation type="submission" date="2022-04" db="EMBL/GenBank/DDBJ databases">
        <title>Human microbiome associated bacterial genomes.</title>
        <authorList>
            <person name="Sandstrom S."/>
            <person name="Salamzade R."/>
            <person name="Kalan L.R."/>
        </authorList>
    </citation>
    <scope>NUCLEOTIDE SEQUENCE [LARGE SCALE GENOMIC DNA]</scope>
    <source>
        <strain evidence="2">p3-SID1799</strain>
    </source>
</reference>
<evidence type="ECO:0000313" key="1">
    <source>
        <dbReference type="EMBL" id="MCT2042347.1"/>
    </source>
</evidence>
<protein>
    <submittedName>
        <fullName evidence="1">Uncharacterized protein</fullName>
    </submittedName>
</protein>
<gene>
    <name evidence="1" type="ORF">M3D15_03190</name>
</gene>
<evidence type="ECO:0000313" key="2">
    <source>
        <dbReference type="Proteomes" id="UP001525379"/>
    </source>
</evidence>
<name>A0ABT2HVL1_9MICO</name>
<keyword evidence="2" id="KW-1185">Reference proteome</keyword>
<dbReference type="Proteomes" id="UP001525379">
    <property type="component" value="Unassembled WGS sequence"/>
</dbReference>
<accession>A0ABT2HVL1</accession>